<dbReference type="RefSeq" id="XP_062633542.1">
    <property type="nucleotide sequence ID" value="XM_062782046.1"/>
</dbReference>
<keyword evidence="2" id="KW-1185">Reference proteome</keyword>
<sequence>MPPTLPLYPPPDLTTILQHLTYITRTRLETVYDALTLFVQTLHRRGDLIFTDTNLTAELDDFASAVGGRRAEAVFLGWVWGDANPIQDNTAGSKQRKSERKEEREKYETHLRRLRTLQSLGQSLVCWEKIGLGLVELMEEAETWEKDEEERGGQGWSREEITQGVWKVVEGWREGLPAGGM</sequence>
<accession>A0AAN6UWP5</accession>
<evidence type="ECO:0000313" key="2">
    <source>
        <dbReference type="Proteomes" id="UP001302676"/>
    </source>
</evidence>
<organism evidence="1 2">
    <name type="scientific">Dichotomopilus funicola</name>
    <dbReference type="NCBI Taxonomy" id="1934379"/>
    <lineage>
        <taxon>Eukaryota</taxon>
        <taxon>Fungi</taxon>
        <taxon>Dikarya</taxon>
        <taxon>Ascomycota</taxon>
        <taxon>Pezizomycotina</taxon>
        <taxon>Sordariomycetes</taxon>
        <taxon>Sordariomycetidae</taxon>
        <taxon>Sordariales</taxon>
        <taxon>Chaetomiaceae</taxon>
        <taxon>Dichotomopilus</taxon>
    </lineage>
</organism>
<evidence type="ECO:0000313" key="1">
    <source>
        <dbReference type="EMBL" id="KAK4140171.1"/>
    </source>
</evidence>
<dbReference type="Proteomes" id="UP001302676">
    <property type="component" value="Unassembled WGS sequence"/>
</dbReference>
<reference evidence="1" key="1">
    <citation type="journal article" date="2023" name="Mol. Phylogenet. Evol.">
        <title>Genome-scale phylogeny and comparative genomics of the fungal order Sordariales.</title>
        <authorList>
            <person name="Hensen N."/>
            <person name="Bonometti L."/>
            <person name="Westerberg I."/>
            <person name="Brannstrom I.O."/>
            <person name="Guillou S."/>
            <person name="Cros-Aarteil S."/>
            <person name="Calhoun S."/>
            <person name="Haridas S."/>
            <person name="Kuo A."/>
            <person name="Mondo S."/>
            <person name="Pangilinan J."/>
            <person name="Riley R."/>
            <person name="LaButti K."/>
            <person name="Andreopoulos B."/>
            <person name="Lipzen A."/>
            <person name="Chen C."/>
            <person name="Yan M."/>
            <person name="Daum C."/>
            <person name="Ng V."/>
            <person name="Clum A."/>
            <person name="Steindorff A."/>
            <person name="Ohm R.A."/>
            <person name="Martin F."/>
            <person name="Silar P."/>
            <person name="Natvig D.O."/>
            <person name="Lalanne C."/>
            <person name="Gautier V."/>
            <person name="Ament-Velasquez S.L."/>
            <person name="Kruys A."/>
            <person name="Hutchinson M.I."/>
            <person name="Powell A.J."/>
            <person name="Barry K."/>
            <person name="Miller A.N."/>
            <person name="Grigoriev I.V."/>
            <person name="Debuchy R."/>
            <person name="Gladieux P."/>
            <person name="Hiltunen Thoren M."/>
            <person name="Johannesson H."/>
        </authorList>
    </citation>
    <scope>NUCLEOTIDE SEQUENCE</scope>
    <source>
        <strain evidence="1">CBS 141.50</strain>
    </source>
</reference>
<gene>
    <name evidence="1" type="ORF">C8A04DRAFT_32298</name>
</gene>
<name>A0AAN6UWP5_9PEZI</name>
<proteinExistence type="predicted"/>
<dbReference type="AlphaFoldDB" id="A0AAN6UWP5"/>
<comment type="caution">
    <text evidence="1">The sequence shown here is derived from an EMBL/GenBank/DDBJ whole genome shotgun (WGS) entry which is preliminary data.</text>
</comment>
<dbReference type="GeneID" id="87818659"/>
<dbReference type="EMBL" id="MU853638">
    <property type="protein sequence ID" value="KAK4140171.1"/>
    <property type="molecule type" value="Genomic_DNA"/>
</dbReference>
<reference evidence="1" key="2">
    <citation type="submission" date="2023-05" db="EMBL/GenBank/DDBJ databases">
        <authorList>
            <consortium name="Lawrence Berkeley National Laboratory"/>
            <person name="Steindorff A."/>
            <person name="Hensen N."/>
            <person name="Bonometti L."/>
            <person name="Westerberg I."/>
            <person name="Brannstrom I.O."/>
            <person name="Guillou S."/>
            <person name="Cros-Aarteil S."/>
            <person name="Calhoun S."/>
            <person name="Haridas S."/>
            <person name="Kuo A."/>
            <person name="Mondo S."/>
            <person name="Pangilinan J."/>
            <person name="Riley R."/>
            <person name="Labutti K."/>
            <person name="Andreopoulos B."/>
            <person name="Lipzen A."/>
            <person name="Chen C."/>
            <person name="Yanf M."/>
            <person name="Daum C."/>
            <person name="Ng V."/>
            <person name="Clum A."/>
            <person name="Ohm R."/>
            <person name="Martin F."/>
            <person name="Silar P."/>
            <person name="Natvig D."/>
            <person name="Lalanne C."/>
            <person name="Gautier V."/>
            <person name="Ament-Velasquez S.L."/>
            <person name="Kruys A."/>
            <person name="Hutchinson M.I."/>
            <person name="Powell A.J."/>
            <person name="Barry K."/>
            <person name="Miller A.N."/>
            <person name="Grigoriev I.V."/>
            <person name="Debuchy R."/>
            <person name="Gladieux P."/>
            <person name="Thoren M.H."/>
            <person name="Johannesson H."/>
        </authorList>
    </citation>
    <scope>NUCLEOTIDE SEQUENCE</scope>
    <source>
        <strain evidence="1">CBS 141.50</strain>
    </source>
</reference>
<protein>
    <submittedName>
        <fullName evidence="1">Uncharacterized protein</fullName>
    </submittedName>
</protein>